<gene>
    <name evidence="5" type="ORF">AVDCRST_MAG17-1605</name>
</gene>
<name>A0A6J4ST72_9ACTN</name>
<dbReference type="InterPro" id="IPR050121">
    <property type="entry name" value="Cytochrome_P450_monoxygenase"/>
</dbReference>
<evidence type="ECO:0000256" key="3">
    <source>
        <dbReference type="PIRSR" id="PIRSR602401-1"/>
    </source>
</evidence>
<sequence length="440" mass="49370">MREKLPPGPPYPSALQTLGWWTRPVAFLERCRARYGKRFTIRLLGTPPFVMVCDPEEIKQIFTAPPEVLHPGEGARILEPVVGRNSVILLDEDRHLEQRKLMLPAFHGERMERLTGLMTEVAEREAARWPLDEPVALHSRLQGLTLEIILRAVFGLDPGPRLEGLREKLTEILELGTRPTGMLPFMQRDLGPLTSFARFARLRAETDELLFELIAERRAEPAQRDDVLAMLLEARHEEDGSEMSAQELRDELMTLLVAGHETTASELAWGFEQLVRAPGVLRRLVAEVDDDDPDDAYLTATIQETLRRRPVLPNAAPRLVKEPTEIGGCTYPAGVCVVPQSYLVHHDPEIYEDPYSFRPERFLDEPPGTYTWIPFGGGRRRCLGASFAMLEMKVVIRAVLARAEVNAGLDGPELTRRRSITLSPGRGAVTALHARTPVAA</sequence>
<dbReference type="SUPFAM" id="SSF48264">
    <property type="entry name" value="Cytochrome P450"/>
    <property type="match status" value="1"/>
</dbReference>
<keyword evidence="3 4" id="KW-0349">Heme</keyword>
<evidence type="ECO:0000256" key="1">
    <source>
        <dbReference type="ARBA" id="ARBA00001971"/>
    </source>
</evidence>
<dbReference type="GO" id="GO:0016705">
    <property type="term" value="F:oxidoreductase activity, acting on paired donors, with incorporation or reduction of molecular oxygen"/>
    <property type="evidence" value="ECO:0007669"/>
    <property type="project" value="InterPro"/>
</dbReference>
<dbReference type="PROSITE" id="PS00086">
    <property type="entry name" value="CYTOCHROME_P450"/>
    <property type="match status" value="1"/>
</dbReference>
<keyword evidence="4" id="KW-0503">Monooxygenase</keyword>
<dbReference type="GO" id="GO:0004497">
    <property type="term" value="F:monooxygenase activity"/>
    <property type="evidence" value="ECO:0007669"/>
    <property type="project" value="UniProtKB-KW"/>
</dbReference>
<dbReference type="Pfam" id="PF00067">
    <property type="entry name" value="p450"/>
    <property type="match status" value="1"/>
</dbReference>
<protein>
    <submittedName>
        <fullName evidence="5">Cytochrome P450</fullName>
    </submittedName>
</protein>
<comment type="similarity">
    <text evidence="2 4">Belongs to the cytochrome P450 family.</text>
</comment>
<dbReference type="AlphaFoldDB" id="A0A6J4ST72"/>
<dbReference type="PANTHER" id="PTHR24305:SF166">
    <property type="entry name" value="CYTOCHROME P450 12A4, MITOCHONDRIAL-RELATED"/>
    <property type="match status" value="1"/>
</dbReference>
<dbReference type="PANTHER" id="PTHR24305">
    <property type="entry name" value="CYTOCHROME P450"/>
    <property type="match status" value="1"/>
</dbReference>
<dbReference type="InterPro" id="IPR002401">
    <property type="entry name" value="Cyt_P450_E_grp-I"/>
</dbReference>
<dbReference type="EMBL" id="CADCVV010000116">
    <property type="protein sequence ID" value="CAA9504612.1"/>
    <property type="molecule type" value="Genomic_DNA"/>
</dbReference>
<reference evidence="5" key="1">
    <citation type="submission" date="2020-02" db="EMBL/GenBank/DDBJ databases">
        <authorList>
            <person name="Meier V. D."/>
        </authorList>
    </citation>
    <scope>NUCLEOTIDE SEQUENCE</scope>
    <source>
        <strain evidence="5">AVDCRST_MAG17</strain>
    </source>
</reference>
<keyword evidence="3 4" id="KW-0408">Iron</keyword>
<organism evidence="5">
    <name type="scientific">uncultured Solirubrobacterales bacterium</name>
    <dbReference type="NCBI Taxonomy" id="768556"/>
    <lineage>
        <taxon>Bacteria</taxon>
        <taxon>Bacillati</taxon>
        <taxon>Actinomycetota</taxon>
        <taxon>Thermoleophilia</taxon>
        <taxon>Solirubrobacterales</taxon>
        <taxon>environmental samples</taxon>
    </lineage>
</organism>
<dbReference type="PRINTS" id="PR00463">
    <property type="entry name" value="EP450I"/>
</dbReference>
<comment type="cofactor">
    <cofactor evidence="1 3">
        <name>heme</name>
        <dbReference type="ChEBI" id="CHEBI:30413"/>
    </cofactor>
</comment>
<dbReference type="GO" id="GO:0020037">
    <property type="term" value="F:heme binding"/>
    <property type="evidence" value="ECO:0007669"/>
    <property type="project" value="InterPro"/>
</dbReference>
<dbReference type="Gene3D" id="1.10.630.10">
    <property type="entry name" value="Cytochrome P450"/>
    <property type="match status" value="1"/>
</dbReference>
<evidence type="ECO:0000313" key="5">
    <source>
        <dbReference type="EMBL" id="CAA9504612.1"/>
    </source>
</evidence>
<dbReference type="InterPro" id="IPR036396">
    <property type="entry name" value="Cyt_P450_sf"/>
</dbReference>
<proteinExistence type="inferred from homology"/>
<feature type="binding site" description="axial binding residue" evidence="3">
    <location>
        <position position="382"/>
    </location>
    <ligand>
        <name>heme</name>
        <dbReference type="ChEBI" id="CHEBI:30413"/>
    </ligand>
    <ligandPart>
        <name>Fe</name>
        <dbReference type="ChEBI" id="CHEBI:18248"/>
    </ligandPart>
</feature>
<keyword evidence="3 4" id="KW-0479">Metal-binding</keyword>
<dbReference type="InterPro" id="IPR017972">
    <property type="entry name" value="Cyt_P450_CS"/>
</dbReference>
<dbReference type="InterPro" id="IPR001128">
    <property type="entry name" value="Cyt_P450"/>
</dbReference>
<dbReference type="GO" id="GO:0005506">
    <property type="term" value="F:iron ion binding"/>
    <property type="evidence" value="ECO:0007669"/>
    <property type="project" value="InterPro"/>
</dbReference>
<accession>A0A6J4ST72</accession>
<keyword evidence="4" id="KW-0560">Oxidoreductase</keyword>
<evidence type="ECO:0000256" key="2">
    <source>
        <dbReference type="ARBA" id="ARBA00010617"/>
    </source>
</evidence>
<evidence type="ECO:0000256" key="4">
    <source>
        <dbReference type="RuleBase" id="RU000461"/>
    </source>
</evidence>
<dbReference type="PRINTS" id="PR00385">
    <property type="entry name" value="P450"/>
</dbReference>
<dbReference type="CDD" id="cd11053">
    <property type="entry name" value="CYP110-like"/>
    <property type="match status" value="1"/>
</dbReference>